<organism evidence="1 2">
    <name type="scientific">Campylobacter concisus</name>
    <dbReference type="NCBI Taxonomy" id="199"/>
    <lineage>
        <taxon>Bacteria</taxon>
        <taxon>Pseudomonadati</taxon>
        <taxon>Campylobacterota</taxon>
        <taxon>Epsilonproteobacteria</taxon>
        <taxon>Campylobacterales</taxon>
        <taxon>Campylobacteraceae</taxon>
        <taxon>Campylobacter</taxon>
    </lineage>
</organism>
<dbReference type="Proteomes" id="UP000192671">
    <property type="component" value="Unassembled WGS sequence"/>
</dbReference>
<gene>
    <name evidence="1" type="ORF">A3835_08880</name>
</gene>
<sequence length="131" mass="15421">MLLREIKMRKIRELLAKSLFRLASTDYQIHYIDNSTIYEYVAPEDLIEEVANFCREAQLDCFKNNFSERELEFANILRNKILNLPNGDIYGTTIWAGLKIDAEKFLNILGYQIKDFDYSTIDNIDRNELGK</sequence>
<name>A0A1X0U4Z8_9BACT</name>
<accession>A0A1X0U4Z8</accession>
<dbReference type="EMBL" id="LVWL01000003">
    <property type="protein sequence ID" value="ORI09894.1"/>
    <property type="molecule type" value="Genomic_DNA"/>
</dbReference>
<proteinExistence type="predicted"/>
<reference evidence="1 2" key="1">
    <citation type="journal article" date="2017" name="Gene Rep">
        <title>The ribosomal RNA operon (rrn) of Campylobacter concisus supports molecular typing to genomospecies level.</title>
        <authorList>
            <person name="Huq M."/>
            <person name="Van T.T.H."/>
            <person name="Gurtler V."/>
            <person name="Elshagmani E."/>
            <person name="Allemailem K.S."/>
            <person name="Smooker P.M."/>
            <person name="Istivan T.S."/>
        </authorList>
    </citation>
    <scope>NUCLEOTIDE SEQUENCE [LARGE SCALE GENOMIC DNA]</scope>
    <source>
        <strain evidence="1 2">RCH 26</strain>
    </source>
</reference>
<dbReference type="AlphaFoldDB" id="A0A1X0U4Z8"/>
<evidence type="ECO:0000313" key="2">
    <source>
        <dbReference type="Proteomes" id="UP000192671"/>
    </source>
</evidence>
<protein>
    <submittedName>
        <fullName evidence="1">Uncharacterized protein</fullName>
    </submittedName>
</protein>
<evidence type="ECO:0000313" key="1">
    <source>
        <dbReference type="EMBL" id="ORI09894.1"/>
    </source>
</evidence>
<comment type="caution">
    <text evidence="1">The sequence shown here is derived from an EMBL/GenBank/DDBJ whole genome shotgun (WGS) entry which is preliminary data.</text>
</comment>